<evidence type="ECO:0000256" key="9">
    <source>
        <dbReference type="ARBA" id="ARBA00023306"/>
    </source>
</evidence>
<evidence type="ECO:0000313" key="11">
    <source>
        <dbReference type="Proteomes" id="UP000515204"/>
    </source>
</evidence>
<dbReference type="RefSeq" id="XP_014477815.1">
    <property type="nucleotide sequence ID" value="XM_014622329.1"/>
</dbReference>
<dbReference type="OrthoDB" id="10068198at2759"/>
<comment type="subunit">
    <text evidence="3">Interacts with UHRF2/NIRF.</text>
</comment>
<evidence type="ECO:0000256" key="7">
    <source>
        <dbReference type="ARBA" id="ARBA00022990"/>
    </source>
</evidence>
<dbReference type="Proteomes" id="UP000515204">
    <property type="component" value="Unplaced"/>
</dbReference>
<dbReference type="GO" id="GO:0016567">
    <property type="term" value="P:protein ubiquitination"/>
    <property type="evidence" value="ECO:0007669"/>
    <property type="project" value="InterPro"/>
</dbReference>
<feature type="region of interest" description="Disordered" evidence="10">
    <location>
        <begin position="1"/>
        <end position="53"/>
    </location>
</feature>
<dbReference type="InterPro" id="IPR029169">
    <property type="entry name" value="PCNP"/>
</dbReference>
<dbReference type="GO" id="GO:0005634">
    <property type="term" value="C:nucleus"/>
    <property type="evidence" value="ECO:0007669"/>
    <property type="project" value="UniProtKB-SubCell"/>
</dbReference>
<evidence type="ECO:0000256" key="3">
    <source>
        <dbReference type="ARBA" id="ARBA00011097"/>
    </source>
</evidence>
<keyword evidence="6" id="KW-0832">Ubl conjugation</keyword>
<reference evidence="12" key="1">
    <citation type="submission" date="2025-08" db="UniProtKB">
        <authorList>
            <consortium name="RefSeq"/>
        </authorList>
    </citation>
    <scope>IDENTIFICATION</scope>
</reference>
<keyword evidence="7" id="KW-0007">Acetylation</keyword>
<evidence type="ECO:0000256" key="6">
    <source>
        <dbReference type="ARBA" id="ARBA00022843"/>
    </source>
</evidence>
<dbReference type="KEGG" id="dqu:106746109"/>
<keyword evidence="9" id="KW-0131">Cell cycle</keyword>
<dbReference type="AlphaFoldDB" id="A0A6P3XH77"/>
<gene>
    <name evidence="12" type="primary">LOC106746109</name>
</gene>
<evidence type="ECO:0000256" key="8">
    <source>
        <dbReference type="ARBA" id="ARBA00023242"/>
    </source>
</evidence>
<evidence type="ECO:0000256" key="2">
    <source>
        <dbReference type="ARBA" id="ARBA00004123"/>
    </source>
</evidence>
<keyword evidence="5" id="KW-0597">Phosphoprotein</keyword>
<dbReference type="PANTHER" id="PTHR16523">
    <property type="entry name" value="PEST PROTEOLYTIC SIGNAL-CONTAINING NUCLEAR PROTEIN"/>
    <property type="match status" value="1"/>
</dbReference>
<dbReference type="PANTHER" id="PTHR16523:SF6">
    <property type="entry name" value="PEST PROTEOLYTIC SIGNAL-CONTAINING NUCLEAR PROTEIN"/>
    <property type="match status" value="1"/>
</dbReference>
<keyword evidence="8" id="KW-0539">Nucleus</keyword>
<evidence type="ECO:0000256" key="5">
    <source>
        <dbReference type="ARBA" id="ARBA00022553"/>
    </source>
</evidence>
<protein>
    <recommendedName>
        <fullName evidence="4">PEST proteolytic signal-containing nuclear protein</fullName>
    </recommendedName>
</protein>
<keyword evidence="11" id="KW-1185">Reference proteome</keyword>
<name>A0A6P3XH77_DINQU</name>
<evidence type="ECO:0000313" key="12">
    <source>
        <dbReference type="RefSeq" id="XP_014477815.1"/>
    </source>
</evidence>
<sequence>MSRRNPGDDYRKGSSVYRAEDLREDDRDGRDRSPLRPEERCESVDYHQPDAKKQKLAFGFGKKTGGSEQKKGIQIKLGSASKPIVKAATVPKPTVASVFNADDDDEPEEMPAEARMRMRNIGRETPTSAGPNSFGKTKQGFCDSKKIFEKTLKKAMEEANK</sequence>
<comment type="subcellular location">
    <subcellularLocation>
        <location evidence="2">Nucleus</location>
    </subcellularLocation>
</comment>
<dbReference type="Pfam" id="PF15473">
    <property type="entry name" value="PCNP"/>
    <property type="match status" value="1"/>
</dbReference>
<comment type="function">
    <text evidence="1">May be involved in cell cycle regulation.</text>
</comment>
<organism evidence="11 12">
    <name type="scientific">Dinoponera quadriceps</name>
    <name type="common">South American ant</name>
    <dbReference type="NCBI Taxonomy" id="609295"/>
    <lineage>
        <taxon>Eukaryota</taxon>
        <taxon>Metazoa</taxon>
        <taxon>Ecdysozoa</taxon>
        <taxon>Arthropoda</taxon>
        <taxon>Hexapoda</taxon>
        <taxon>Insecta</taxon>
        <taxon>Pterygota</taxon>
        <taxon>Neoptera</taxon>
        <taxon>Endopterygota</taxon>
        <taxon>Hymenoptera</taxon>
        <taxon>Apocrita</taxon>
        <taxon>Aculeata</taxon>
        <taxon>Formicoidea</taxon>
        <taxon>Formicidae</taxon>
        <taxon>Ponerinae</taxon>
        <taxon>Ponerini</taxon>
        <taxon>Dinoponera</taxon>
    </lineage>
</organism>
<evidence type="ECO:0000256" key="10">
    <source>
        <dbReference type="SAM" id="MobiDB-lite"/>
    </source>
</evidence>
<evidence type="ECO:0000256" key="1">
    <source>
        <dbReference type="ARBA" id="ARBA00002646"/>
    </source>
</evidence>
<dbReference type="GO" id="GO:0043161">
    <property type="term" value="P:proteasome-mediated ubiquitin-dependent protein catabolic process"/>
    <property type="evidence" value="ECO:0007669"/>
    <property type="project" value="TreeGrafter"/>
</dbReference>
<dbReference type="GeneID" id="106746109"/>
<accession>A0A6P3XH77</accession>
<evidence type="ECO:0000256" key="4">
    <source>
        <dbReference type="ARBA" id="ARBA00022059"/>
    </source>
</evidence>
<proteinExistence type="predicted"/>